<gene>
    <name evidence="2" type="ORF">CCMP2556_LOCUS11897</name>
</gene>
<feature type="domain" description="Ribosomal RNA large subunit methyltransferase K/L-like methyltransferase" evidence="1">
    <location>
        <begin position="253"/>
        <end position="389"/>
    </location>
</feature>
<dbReference type="Proteomes" id="UP001642484">
    <property type="component" value="Unassembled WGS sequence"/>
</dbReference>
<dbReference type="PANTHER" id="PTHR14911:SF13">
    <property type="entry name" value="TRNA (GUANINE(6)-N2)-METHYLTRANSFERASE THUMP3"/>
    <property type="match status" value="1"/>
</dbReference>
<protein>
    <recommendedName>
        <fullName evidence="1">Ribosomal RNA large subunit methyltransferase K/L-like methyltransferase domain-containing protein</fullName>
    </recommendedName>
</protein>
<proteinExistence type="predicted"/>
<dbReference type="SUPFAM" id="SSF143437">
    <property type="entry name" value="THUMP domain-like"/>
    <property type="match status" value="1"/>
</dbReference>
<evidence type="ECO:0000259" key="1">
    <source>
        <dbReference type="Pfam" id="PF01170"/>
    </source>
</evidence>
<dbReference type="Gene3D" id="3.30.2130.30">
    <property type="match status" value="1"/>
</dbReference>
<organism evidence="2 3">
    <name type="scientific">Durusdinium trenchii</name>
    <dbReference type="NCBI Taxonomy" id="1381693"/>
    <lineage>
        <taxon>Eukaryota</taxon>
        <taxon>Sar</taxon>
        <taxon>Alveolata</taxon>
        <taxon>Dinophyceae</taxon>
        <taxon>Suessiales</taxon>
        <taxon>Symbiodiniaceae</taxon>
        <taxon>Durusdinium</taxon>
    </lineage>
</organism>
<dbReference type="InterPro" id="IPR029063">
    <property type="entry name" value="SAM-dependent_MTases_sf"/>
</dbReference>
<dbReference type="CDD" id="cd02440">
    <property type="entry name" value="AdoMet_MTases"/>
    <property type="match status" value="1"/>
</dbReference>
<name>A0ABP0JKH3_9DINO</name>
<dbReference type="Pfam" id="PF01170">
    <property type="entry name" value="UPF0020"/>
    <property type="match status" value="1"/>
</dbReference>
<dbReference type="InterPro" id="IPR000241">
    <property type="entry name" value="RlmKL-like_Mtase"/>
</dbReference>
<sequence>MIPLDSDFEDLPVVLILVCQGLEELCCECLQAAEPACRTQILPSGGVDGEASVGKVLLALPGGELLELLRLADQPGHQCAFALLLAVQGLAPNLEGLMDLAQALQASPRWPLAESLWRQSAPWREGASGSQEEFACALRLRRLRASARSAPVRFRGSAVRDGRHDFEAGEVMGRLGGAAKRRMGWQVSLDNYDTEVFAVVCGEVAVVGLPLFAEWRGAASGLSHRPERYFVLPREVRPYLRPDVHINYGRMRLRPSTCFLMLQLAGVQEGSVLLDPMGGVGTIAIEAAVRVPRLRARSSDLSGDATAAARLNAAQAAAFLAPGSSLEVLQEDCRRLTLPDGSVDAVVTDVPFGNRNRLIWVNGLLPAFLAELQRVLRPQGGRAVLLLTRAHARQVVALLDEVFLALVVVAFLGLFLRQLPSEVPLGPPPVRDPDLLGAPSEAAEAAEAEAATPLPRCCYPGLRCEAGQRQYKILITQGERKVSKQKLSWMYRNVRETLLEGLRSREEECGYKTFVHVPDNDTENGKYPVQMRRGDVLIHIGLEGRGDFVQLCRRTFARRKVYCIEMFLEPAPKPSLGQGVCEIWTYSHGNLWSFPAASQLWNRAAGALVEPPLVRFVPPGFVVKEESVAKSYEASELHWGFIGAVGGMQRRRLECLEHLQKLFPKLESYHAWNLQQWRSLTANPNLAFFNIHQDCNNQSRPEEQKPLETVRISGLLSAGFFVVTEEINQLDAEAYDGIVYVEKNMWLPLESWSVELRRLLSNSEGLTRYVQKAQRTFQRKFAARRILEDAQVWDGGYELQPHGACVAIKKSHRAACVIN</sequence>
<keyword evidence="3" id="KW-1185">Reference proteome</keyword>
<dbReference type="PANTHER" id="PTHR14911">
    <property type="entry name" value="THUMP DOMAIN-CONTAINING"/>
    <property type="match status" value="1"/>
</dbReference>
<dbReference type="SUPFAM" id="SSF53335">
    <property type="entry name" value="S-adenosyl-L-methionine-dependent methyltransferases"/>
    <property type="match status" value="1"/>
</dbReference>
<reference evidence="2 3" key="1">
    <citation type="submission" date="2024-02" db="EMBL/GenBank/DDBJ databases">
        <authorList>
            <person name="Chen Y."/>
            <person name="Shah S."/>
            <person name="Dougan E. K."/>
            <person name="Thang M."/>
            <person name="Chan C."/>
        </authorList>
    </citation>
    <scope>NUCLEOTIDE SEQUENCE [LARGE SCALE GENOMIC DNA]</scope>
</reference>
<comment type="caution">
    <text evidence="2">The sequence shown here is derived from an EMBL/GenBank/DDBJ whole genome shotgun (WGS) entry which is preliminary data.</text>
</comment>
<accession>A0ABP0JKH3</accession>
<evidence type="ECO:0000313" key="2">
    <source>
        <dbReference type="EMBL" id="CAK9014912.1"/>
    </source>
</evidence>
<dbReference type="EMBL" id="CAXAMN010005669">
    <property type="protein sequence ID" value="CAK9014912.1"/>
    <property type="molecule type" value="Genomic_DNA"/>
</dbReference>
<evidence type="ECO:0000313" key="3">
    <source>
        <dbReference type="Proteomes" id="UP001642484"/>
    </source>
</evidence>
<dbReference type="Gene3D" id="3.40.50.150">
    <property type="entry name" value="Vaccinia Virus protein VP39"/>
    <property type="match status" value="1"/>
</dbReference>